<dbReference type="SMART" id="SM00448">
    <property type="entry name" value="REC"/>
    <property type="match status" value="1"/>
</dbReference>
<dbReference type="SUPFAM" id="SSF52172">
    <property type="entry name" value="CheY-like"/>
    <property type="match status" value="1"/>
</dbReference>
<dbReference type="PROSITE" id="PS50887">
    <property type="entry name" value="GGDEF"/>
    <property type="match status" value="1"/>
</dbReference>
<dbReference type="RefSeq" id="WP_368007071.1">
    <property type="nucleotide sequence ID" value="NZ_JAMXFF010000020.1"/>
</dbReference>
<evidence type="ECO:0000313" key="6">
    <source>
        <dbReference type="Proteomes" id="UP001525890"/>
    </source>
</evidence>
<feature type="domain" description="Response regulatory" evidence="2">
    <location>
        <begin position="3"/>
        <end position="119"/>
    </location>
</feature>
<gene>
    <name evidence="5" type="ORF">NG799_14215</name>
</gene>
<feature type="domain" description="GGDEF" evidence="4">
    <location>
        <begin position="177"/>
        <end position="310"/>
    </location>
</feature>
<feature type="domain" description="EAL" evidence="3">
    <location>
        <begin position="319"/>
        <end position="573"/>
    </location>
</feature>
<evidence type="ECO:0000256" key="1">
    <source>
        <dbReference type="PROSITE-ProRule" id="PRU00169"/>
    </source>
</evidence>
<dbReference type="InterPro" id="IPR001789">
    <property type="entry name" value="Sig_transdc_resp-reg_receiver"/>
</dbReference>
<dbReference type="SMART" id="SM00267">
    <property type="entry name" value="GGDEF"/>
    <property type="match status" value="1"/>
</dbReference>
<protein>
    <submittedName>
        <fullName evidence="5">EAL domain-containing protein</fullName>
    </submittedName>
</protein>
<dbReference type="PANTHER" id="PTHR33121:SF71">
    <property type="entry name" value="OXYGEN SENSOR PROTEIN DOSP"/>
    <property type="match status" value="1"/>
</dbReference>
<dbReference type="InterPro" id="IPR000160">
    <property type="entry name" value="GGDEF_dom"/>
</dbReference>
<dbReference type="Gene3D" id="3.20.20.450">
    <property type="entry name" value="EAL domain"/>
    <property type="match status" value="1"/>
</dbReference>
<evidence type="ECO:0000259" key="2">
    <source>
        <dbReference type="PROSITE" id="PS50110"/>
    </source>
</evidence>
<dbReference type="InterPro" id="IPR043128">
    <property type="entry name" value="Rev_trsase/Diguanyl_cyclase"/>
</dbReference>
<dbReference type="SUPFAM" id="SSF55073">
    <property type="entry name" value="Nucleotide cyclase"/>
    <property type="match status" value="1"/>
</dbReference>
<dbReference type="SUPFAM" id="SSF141868">
    <property type="entry name" value="EAL domain-like"/>
    <property type="match status" value="1"/>
</dbReference>
<dbReference type="CDD" id="cd01948">
    <property type="entry name" value="EAL"/>
    <property type="match status" value="1"/>
</dbReference>
<dbReference type="PROSITE" id="PS50883">
    <property type="entry name" value="EAL"/>
    <property type="match status" value="1"/>
</dbReference>
<dbReference type="Pfam" id="PF00990">
    <property type="entry name" value="GGDEF"/>
    <property type="match status" value="1"/>
</dbReference>
<dbReference type="PANTHER" id="PTHR33121">
    <property type="entry name" value="CYCLIC DI-GMP PHOSPHODIESTERASE PDEF"/>
    <property type="match status" value="1"/>
</dbReference>
<feature type="modified residue" description="4-aspartylphosphate" evidence="1">
    <location>
        <position position="52"/>
    </location>
</feature>
<dbReference type="NCBIfam" id="TIGR00254">
    <property type="entry name" value="GGDEF"/>
    <property type="match status" value="1"/>
</dbReference>
<reference evidence="5 6" key="1">
    <citation type="journal article" date="2022" name="Front. Microbiol.">
        <title>High genomic differentiation and limited gene flow indicate recent cryptic speciation within the genus Laspinema (cyanobacteria).</title>
        <authorList>
            <person name="Stanojkovic A."/>
            <person name="Skoupy S."/>
            <person name="Skaloud P."/>
            <person name="Dvorak P."/>
        </authorList>
    </citation>
    <scope>NUCLEOTIDE SEQUENCE [LARGE SCALE GENOMIC DNA]</scope>
    <source>
        <strain evidence="5 6">D2a</strain>
    </source>
</reference>
<dbReference type="PROSITE" id="PS50110">
    <property type="entry name" value="RESPONSE_REGULATORY"/>
    <property type="match status" value="1"/>
</dbReference>
<dbReference type="Proteomes" id="UP001525890">
    <property type="component" value="Unassembled WGS sequence"/>
</dbReference>
<dbReference type="InterPro" id="IPR029787">
    <property type="entry name" value="Nucleotide_cyclase"/>
</dbReference>
<dbReference type="Gene3D" id="3.40.50.2300">
    <property type="match status" value="1"/>
</dbReference>
<dbReference type="InterPro" id="IPR050706">
    <property type="entry name" value="Cyclic-di-GMP_PDE-like"/>
</dbReference>
<dbReference type="Pfam" id="PF00563">
    <property type="entry name" value="EAL"/>
    <property type="match status" value="1"/>
</dbReference>
<dbReference type="Gene3D" id="3.30.70.270">
    <property type="match status" value="1"/>
</dbReference>
<name>A0ABT2MVH3_9CYAN</name>
<dbReference type="Pfam" id="PF00072">
    <property type="entry name" value="Response_reg"/>
    <property type="match status" value="1"/>
</dbReference>
<dbReference type="InterPro" id="IPR001633">
    <property type="entry name" value="EAL_dom"/>
</dbReference>
<evidence type="ECO:0000259" key="3">
    <source>
        <dbReference type="PROSITE" id="PS50883"/>
    </source>
</evidence>
<evidence type="ECO:0000259" key="4">
    <source>
        <dbReference type="PROSITE" id="PS50887"/>
    </source>
</evidence>
<organism evidence="5 6">
    <name type="scientific">Laspinema palackyanum D2a</name>
    <dbReference type="NCBI Taxonomy" id="2953684"/>
    <lineage>
        <taxon>Bacteria</taxon>
        <taxon>Bacillati</taxon>
        <taxon>Cyanobacteriota</taxon>
        <taxon>Cyanophyceae</taxon>
        <taxon>Oscillatoriophycideae</taxon>
        <taxon>Oscillatoriales</taxon>
        <taxon>Laspinemataceae</taxon>
        <taxon>Laspinema</taxon>
        <taxon>Laspinema palackyanum</taxon>
    </lineage>
</organism>
<dbReference type="InterPro" id="IPR035919">
    <property type="entry name" value="EAL_sf"/>
</dbReference>
<dbReference type="SMART" id="SM00052">
    <property type="entry name" value="EAL"/>
    <property type="match status" value="1"/>
</dbReference>
<comment type="caution">
    <text evidence="5">The sequence shown here is derived from an EMBL/GenBank/DDBJ whole genome shotgun (WGS) entry which is preliminary data.</text>
</comment>
<evidence type="ECO:0000313" key="5">
    <source>
        <dbReference type="EMBL" id="MCT7967491.1"/>
    </source>
</evidence>
<dbReference type="CDD" id="cd17574">
    <property type="entry name" value="REC_OmpR"/>
    <property type="match status" value="1"/>
</dbReference>
<keyword evidence="1" id="KW-0597">Phosphoprotein</keyword>
<accession>A0ABT2MVH3</accession>
<dbReference type="InterPro" id="IPR011006">
    <property type="entry name" value="CheY-like_superfamily"/>
</dbReference>
<dbReference type="EMBL" id="JAMXFF010000020">
    <property type="protein sequence ID" value="MCT7967491.1"/>
    <property type="molecule type" value="Genomic_DNA"/>
</dbReference>
<dbReference type="CDD" id="cd01949">
    <property type="entry name" value="GGDEF"/>
    <property type="match status" value="1"/>
</dbReference>
<sequence length="579" mass="65545">MTKILVIEDEESVRCNIIELLEEEDFEVIAAENGELGVIRAKSEVPDLILCDVMMPQLDGYAVLAELREDLSTGTIPFIFLTARSSRQDWRQGMELGADDYLIKPFTREELLVAIATRLKKSRTIQQRYGKELEILQQQCDRLLNFDETTGLPNLRQLRSHLHQRISNHPPQMETSEQVVVVSIEIDRWKRIEQNLGSLKVQPLIKAIAERLREASDPKDLLAHITKNTFVLIPRGLDSVESVVVKTQTLRDGLSRPFLVEGQEIAIATSIGICFYPKDGADSDALLENAKRAKDYAKRNGGNQYQFYRPEPIVADRRRLNLESSLYYALERSEFQVYYQPQVDLISGQIIGAEALVRWQHPEWGLVSPADFIPLAEETGGIIPLGEWVLLTACRQAKAWANLGFPLLKMGVNLSIRQLNQIDLIERLVAILHQTELDPQWLELELTESMVVHNVEETIRRLQEIRSLGIQISIDDFGTGYSSLGYLNKLPLDTLKIDRCFIDGIDQNPKNAALTQAIIQMADSLKLKTVAEGVETLAELTFLCQSNCHAMQGYFFSKPLKSDDFQQLLVGKKQLPIPG</sequence>
<keyword evidence="6" id="KW-1185">Reference proteome</keyword>
<proteinExistence type="predicted"/>